<gene>
    <name evidence="2" type="ORF">C7Y72_17465</name>
</gene>
<name>A0A2T4UD64_9ACTN</name>
<proteinExistence type="predicted"/>
<feature type="region of interest" description="Disordered" evidence="1">
    <location>
        <begin position="27"/>
        <end position="49"/>
    </location>
</feature>
<feature type="compositionally biased region" description="Low complexity" evidence="1">
    <location>
        <begin position="40"/>
        <end position="49"/>
    </location>
</feature>
<dbReference type="EMBL" id="PYYB01000003">
    <property type="protein sequence ID" value="PTL55446.1"/>
    <property type="molecule type" value="Genomic_DNA"/>
</dbReference>
<organism evidence="2 3">
    <name type="scientific">Paraconexibacter algicola</name>
    <dbReference type="NCBI Taxonomy" id="2133960"/>
    <lineage>
        <taxon>Bacteria</taxon>
        <taxon>Bacillati</taxon>
        <taxon>Actinomycetota</taxon>
        <taxon>Thermoleophilia</taxon>
        <taxon>Solirubrobacterales</taxon>
        <taxon>Paraconexibacteraceae</taxon>
        <taxon>Paraconexibacter</taxon>
    </lineage>
</organism>
<protein>
    <submittedName>
        <fullName evidence="2">Uncharacterized protein</fullName>
    </submittedName>
</protein>
<evidence type="ECO:0000256" key="1">
    <source>
        <dbReference type="SAM" id="MobiDB-lite"/>
    </source>
</evidence>
<evidence type="ECO:0000313" key="2">
    <source>
        <dbReference type="EMBL" id="PTL55446.1"/>
    </source>
</evidence>
<accession>A0A2T4UD64</accession>
<sequence length="90" mass="9338">MSLMLMPARPRASAISATMPGRLVTVTRSSRAGPSPPASPTCRSASRSARAASFQRAIAPASWATSAARTSWSRATASSSWSTSASRLAR</sequence>
<dbReference type="Proteomes" id="UP000240739">
    <property type="component" value="Unassembled WGS sequence"/>
</dbReference>
<reference evidence="2 3" key="1">
    <citation type="submission" date="2018-03" db="EMBL/GenBank/DDBJ databases">
        <title>Aquarubrobacter algicola gen. nov., sp. nov., a novel actinobacterium isolated from shallow eutrophic lake during the end of cyanobacterial harmful algal blooms.</title>
        <authorList>
            <person name="Chun S.J."/>
        </authorList>
    </citation>
    <scope>NUCLEOTIDE SEQUENCE [LARGE SCALE GENOMIC DNA]</scope>
    <source>
        <strain evidence="2 3">Seoho-28</strain>
    </source>
</reference>
<comment type="caution">
    <text evidence="2">The sequence shown here is derived from an EMBL/GenBank/DDBJ whole genome shotgun (WGS) entry which is preliminary data.</text>
</comment>
<evidence type="ECO:0000313" key="3">
    <source>
        <dbReference type="Proteomes" id="UP000240739"/>
    </source>
</evidence>
<keyword evidence="3" id="KW-1185">Reference proteome</keyword>
<dbReference type="AlphaFoldDB" id="A0A2T4UD64"/>
<feature type="region of interest" description="Disordered" evidence="1">
    <location>
        <begin position="61"/>
        <end position="90"/>
    </location>
</feature>